<evidence type="ECO:0000256" key="2">
    <source>
        <dbReference type="ARBA" id="ARBA00022801"/>
    </source>
</evidence>
<dbReference type="CDD" id="cd11326">
    <property type="entry name" value="AmyAc_Glg_debranch"/>
    <property type="match status" value="1"/>
</dbReference>
<dbReference type="PANTHER" id="PTHR43002">
    <property type="entry name" value="GLYCOGEN DEBRANCHING ENZYME"/>
    <property type="match status" value="1"/>
</dbReference>
<dbReference type="SUPFAM" id="SSF51445">
    <property type="entry name" value="(Trans)glycosidases"/>
    <property type="match status" value="1"/>
</dbReference>
<dbReference type="Proteomes" id="UP001164390">
    <property type="component" value="Chromosome"/>
</dbReference>
<dbReference type="InterPro" id="IPR044505">
    <property type="entry name" value="GlgX_Isoamylase_N_E_set"/>
</dbReference>
<dbReference type="InterPro" id="IPR004193">
    <property type="entry name" value="Glyco_hydro_13_N"/>
</dbReference>
<gene>
    <name evidence="5" type="primary">glgX</name>
    <name evidence="5" type="ORF">L0C25_02125</name>
</gene>
<proteinExistence type="inferred from homology"/>
<dbReference type="GO" id="GO:0005980">
    <property type="term" value="P:glycogen catabolic process"/>
    <property type="evidence" value="ECO:0007669"/>
    <property type="project" value="InterPro"/>
</dbReference>
<feature type="domain" description="Glycosyl hydrolase family 13 catalytic" evidence="4">
    <location>
        <begin position="139"/>
        <end position="533"/>
    </location>
</feature>
<dbReference type="InterPro" id="IPR017853">
    <property type="entry name" value="GH"/>
</dbReference>
<dbReference type="SUPFAM" id="SSF51011">
    <property type="entry name" value="Glycosyl hydrolase domain"/>
    <property type="match status" value="1"/>
</dbReference>
<accession>A0AA46YLS5</accession>
<dbReference type="InterPro" id="IPR013783">
    <property type="entry name" value="Ig-like_fold"/>
</dbReference>
<dbReference type="InterPro" id="IPR011837">
    <property type="entry name" value="Glycogen_debranch_GlgX"/>
</dbReference>
<dbReference type="SMART" id="SM00642">
    <property type="entry name" value="Aamy"/>
    <property type="match status" value="1"/>
</dbReference>
<evidence type="ECO:0000256" key="3">
    <source>
        <dbReference type="ARBA" id="ARBA00023295"/>
    </source>
</evidence>
<dbReference type="Gene3D" id="2.60.40.1180">
    <property type="entry name" value="Golgi alpha-mannosidase II"/>
    <property type="match status" value="1"/>
</dbReference>
<dbReference type="KEGG" id="sgrg:L0C25_02125"/>
<name>A0AA46YLS5_9ACTN</name>
<organism evidence="5 6">
    <name type="scientific">Solicola gregarius</name>
    <dbReference type="NCBI Taxonomy" id="2908642"/>
    <lineage>
        <taxon>Bacteria</taxon>
        <taxon>Bacillati</taxon>
        <taxon>Actinomycetota</taxon>
        <taxon>Actinomycetes</taxon>
        <taxon>Propionibacteriales</taxon>
        <taxon>Nocardioidaceae</taxon>
        <taxon>Solicola</taxon>
    </lineage>
</organism>
<dbReference type="RefSeq" id="WP_271634735.1">
    <property type="nucleotide sequence ID" value="NZ_CP094970.1"/>
</dbReference>
<comment type="similarity">
    <text evidence="1">Belongs to the glycosyl hydrolase 13 family.</text>
</comment>
<evidence type="ECO:0000313" key="6">
    <source>
        <dbReference type="Proteomes" id="UP001164390"/>
    </source>
</evidence>
<evidence type="ECO:0000259" key="4">
    <source>
        <dbReference type="SMART" id="SM00642"/>
    </source>
</evidence>
<dbReference type="CDD" id="cd02856">
    <property type="entry name" value="E_set_GDE_Isoamylase_N"/>
    <property type="match status" value="1"/>
</dbReference>
<dbReference type="Gene3D" id="2.60.40.10">
    <property type="entry name" value="Immunoglobulins"/>
    <property type="match status" value="1"/>
</dbReference>
<keyword evidence="3" id="KW-0326">Glycosidase</keyword>
<dbReference type="EMBL" id="CP094970">
    <property type="protein sequence ID" value="UYM05894.1"/>
    <property type="molecule type" value="Genomic_DNA"/>
</dbReference>
<dbReference type="NCBIfam" id="TIGR02100">
    <property type="entry name" value="glgX_debranch"/>
    <property type="match status" value="1"/>
</dbReference>
<dbReference type="InterPro" id="IPR013780">
    <property type="entry name" value="Glyco_hydro_b"/>
</dbReference>
<evidence type="ECO:0000256" key="1">
    <source>
        <dbReference type="ARBA" id="ARBA00008061"/>
    </source>
</evidence>
<reference evidence="5" key="1">
    <citation type="submission" date="2022-01" db="EMBL/GenBank/DDBJ databases">
        <title>Nocardioidaceae gen. sp. A5X3R13.</title>
        <authorList>
            <person name="Lopez Marin M.A."/>
            <person name="Uhlik O."/>
        </authorList>
    </citation>
    <scope>NUCLEOTIDE SEQUENCE</scope>
    <source>
        <strain evidence="5">A5X3R13</strain>
    </source>
</reference>
<evidence type="ECO:0000313" key="5">
    <source>
        <dbReference type="EMBL" id="UYM05894.1"/>
    </source>
</evidence>
<dbReference type="InterPro" id="IPR006047">
    <property type="entry name" value="GH13_cat_dom"/>
</dbReference>
<dbReference type="Gene3D" id="3.20.20.80">
    <property type="entry name" value="Glycosidases"/>
    <property type="match status" value="1"/>
</dbReference>
<dbReference type="InterPro" id="IPR014756">
    <property type="entry name" value="Ig_E-set"/>
</dbReference>
<keyword evidence="6" id="KW-1185">Reference proteome</keyword>
<sequence>MTAPTVTPGAPYELGARTHQDGTNVAVWAPDASRVALCVFTPAEAVVAMPACTAGVWHAKVRGLGHGAEYLFEVEDADGTVVRVLDPYARAVTPTDDGLRAVVVDDIFDWHGDSSPRVPLDRTVIYEAHVRGLTMLHPDVPVRLRGTYAGVAYPAVLDHLERLGVTTLELMPVQEFITEPLQRDSGRVNYWGYNPVAFSAPHGAYATGGTHGEQVREFKEMVRALHTRGIEVVLDVVYNHTGEGSEEGPLVGPRALDDDGYYRRADGSYLDLTGCGNTLRASNPGTERLILDSLRYWAVELHVDGFRFDLASALARNDDHVVDVGSSVIDAIARDPVLSTLKLIAEPWDASSDGYLLGRFPAEWSEWNDRYRDGVRDFWRGAPGGVRALASRISGSAAEFTPRGPLASVNLVTAHDGFTLRDLVSYNERHNDANDEWNLDGHEDNRSWNCGVEGDTDDPQVLAIRRRQAANLLTTLLLSAGVPMLASGDEWARTQHGNNNAYCQDNEISWLPWRADPGWGHLEPLVAGLVRLRAGHPAYAGNTHKHGGDSMGSGRKDIGWLHPRGHEMSEADWFDDGLNSLAMFLDGGPDDPALLVLMHAGSESVGWTLPDTWWSPAYEVAIDTADRRVGERPAASDHLTLPAHSALVLLGTVHERGEPETRGTEDEG</sequence>
<dbReference type="SUPFAM" id="SSF81296">
    <property type="entry name" value="E set domains"/>
    <property type="match status" value="1"/>
</dbReference>
<dbReference type="AlphaFoldDB" id="A0AA46YLS5"/>
<keyword evidence="2" id="KW-0378">Hydrolase</keyword>
<dbReference type="GO" id="GO:0004135">
    <property type="term" value="F:amylo-alpha-1,6-glucosidase activity"/>
    <property type="evidence" value="ECO:0007669"/>
    <property type="project" value="InterPro"/>
</dbReference>
<dbReference type="Pfam" id="PF02922">
    <property type="entry name" value="CBM_48"/>
    <property type="match status" value="1"/>
</dbReference>
<protein>
    <submittedName>
        <fullName evidence="5">Glycogen debranching protein GlgX</fullName>
    </submittedName>
</protein>